<dbReference type="RefSeq" id="WP_085892361.1">
    <property type="nucleotide sequence ID" value="NZ_FWFL01000005.1"/>
</dbReference>
<name>A0A1Y5SK54_9RHOB</name>
<dbReference type="EMBL" id="FWFL01000005">
    <property type="protein sequence ID" value="SLN42682.1"/>
    <property type="molecule type" value="Genomic_DNA"/>
</dbReference>
<sequence>MPKPFDYFIVFAAMRTGSNFLESNLNSFAGFECHGELFNPHFIGYPNRDEILGVTQAVRDADPARLLETVKTGSKGLGGFRFFHDHDPRVLDLCLKDPRCAKVILTRNPLDSYVSRKIAQVTGQWKLTNVKRRKVSTITFDGPEFERHIARLQEFQGLLANGLQKTGQTAFYLDYEDLQDLEIMNGLAQFLGSDEKLDALDSSVKKQNPSALRDKVLNFSEMERTLRDLDHFNITQIPNFEPRRGPGVPGYVAGAQAPILYMPIRSGPESQVRAWIAALDGVSEESLPEKMNQKGVRQWKRRNPGHRSFTVLRHPVARAHAAFCEKILAKSEGSFLEIRKTLRNAYDVPLPECDPSESKDYDRRAHRNAFVGFLKFLRANLLGQTALRVDAHWATQASVVQGMAQFSLPDMIIREDEMLGNLAALARQIGYVNSEAPPDLPSGQPFELSEIYDGEIETLASTVYQRDYMMFGFEEWK</sequence>
<dbReference type="Proteomes" id="UP000193827">
    <property type="component" value="Unassembled WGS sequence"/>
</dbReference>
<proteinExistence type="predicted"/>
<dbReference type="AlphaFoldDB" id="A0A1Y5SK54"/>
<evidence type="ECO:0000313" key="2">
    <source>
        <dbReference type="Proteomes" id="UP000193827"/>
    </source>
</evidence>
<dbReference type="OrthoDB" id="7802556at2"/>
<organism evidence="1 2">
    <name type="scientific">Roseovarius litorisediminis</name>
    <dbReference type="NCBI Taxonomy" id="1312363"/>
    <lineage>
        <taxon>Bacteria</taxon>
        <taxon>Pseudomonadati</taxon>
        <taxon>Pseudomonadota</taxon>
        <taxon>Alphaproteobacteria</taxon>
        <taxon>Rhodobacterales</taxon>
        <taxon>Roseobacteraceae</taxon>
        <taxon>Roseovarius</taxon>
    </lineage>
</organism>
<dbReference type="GO" id="GO:0008146">
    <property type="term" value="F:sulfotransferase activity"/>
    <property type="evidence" value="ECO:0007669"/>
    <property type="project" value="InterPro"/>
</dbReference>
<reference evidence="1 2" key="1">
    <citation type="submission" date="2017-03" db="EMBL/GenBank/DDBJ databases">
        <authorList>
            <person name="Afonso C.L."/>
            <person name="Miller P.J."/>
            <person name="Scott M.A."/>
            <person name="Spackman E."/>
            <person name="Goraichik I."/>
            <person name="Dimitrov K.M."/>
            <person name="Suarez D.L."/>
            <person name="Swayne D.E."/>
        </authorList>
    </citation>
    <scope>NUCLEOTIDE SEQUENCE [LARGE SCALE GENOMIC DNA]</scope>
    <source>
        <strain evidence="1 2">CECT 8287</strain>
    </source>
</reference>
<protein>
    <recommendedName>
        <fullName evidence="3">Sulfotransferase family protein</fullName>
    </recommendedName>
</protein>
<dbReference type="Pfam" id="PF03567">
    <property type="entry name" value="Sulfotransfer_2"/>
    <property type="match status" value="1"/>
</dbReference>
<dbReference type="SUPFAM" id="SSF52540">
    <property type="entry name" value="P-loop containing nucleoside triphosphate hydrolases"/>
    <property type="match status" value="1"/>
</dbReference>
<gene>
    <name evidence="1" type="ORF">PEL8287_02123</name>
</gene>
<keyword evidence="2" id="KW-1185">Reference proteome</keyword>
<dbReference type="InterPro" id="IPR027417">
    <property type="entry name" value="P-loop_NTPase"/>
</dbReference>
<dbReference type="Gene3D" id="3.40.50.300">
    <property type="entry name" value="P-loop containing nucleotide triphosphate hydrolases"/>
    <property type="match status" value="1"/>
</dbReference>
<dbReference type="InterPro" id="IPR005331">
    <property type="entry name" value="Sulfotransferase"/>
</dbReference>
<evidence type="ECO:0008006" key="3">
    <source>
        <dbReference type="Google" id="ProtNLM"/>
    </source>
</evidence>
<dbReference type="GO" id="GO:0016020">
    <property type="term" value="C:membrane"/>
    <property type="evidence" value="ECO:0007669"/>
    <property type="project" value="InterPro"/>
</dbReference>
<evidence type="ECO:0000313" key="1">
    <source>
        <dbReference type="EMBL" id="SLN42682.1"/>
    </source>
</evidence>
<accession>A0A1Y5SK54</accession>